<sequence length="191" mass="20740">MKLLAAGLVAAAAFATSFDASAQAVTYSVEPTHTFVTWEAKHFGTSTSRGRFDKKDGSITIDRAAKTGRAEITIQMGSMNTGVAPFDKHLTGPDFFNAEKFPTAVFKGEKFTFEGDKVTAVEGTLTMLGKTNPITLKGTGFNCYQNPFFKREVCGGDFEATVKRSLYGMTYGLPGIPDDIRLLIQIEAVRQ</sequence>
<dbReference type="Pfam" id="PF04264">
    <property type="entry name" value="YceI"/>
    <property type="match status" value="1"/>
</dbReference>
<gene>
    <name evidence="3" type="ORF">ACFOEN_00225</name>
</gene>
<feature type="chain" id="PRO_5045769784" evidence="1">
    <location>
        <begin position="23"/>
        <end position="191"/>
    </location>
</feature>
<evidence type="ECO:0000313" key="3">
    <source>
        <dbReference type="EMBL" id="MFC3146059.1"/>
    </source>
</evidence>
<dbReference type="Proteomes" id="UP001595556">
    <property type="component" value="Unassembled WGS sequence"/>
</dbReference>
<protein>
    <submittedName>
        <fullName evidence="3">YceI family protein</fullName>
    </submittedName>
</protein>
<feature type="signal peptide" evidence="1">
    <location>
        <begin position="1"/>
        <end position="22"/>
    </location>
</feature>
<keyword evidence="1" id="KW-0732">Signal</keyword>
<comment type="caution">
    <text evidence="3">The sequence shown here is derived from an EMBL/GenBank/DDBJ whole genome shotgun (WGS) entry which is preliminary data.</text>
</comment>
<dbReference type="SMART" id="SM00867">
    <property type="entry name" value="YceI"/>
    <property type="match status" value="1"/>
</dbReference>
<dbReference type="Gene3D" id="2.40.128.110">
    <property type="entry name" value="Lipid/polyisoprenoid-binding, YceI-like"/>
    <property type="match status" value="1"/>
</dbReference>
<feature type="domain" description="Lipid/polyisoprenoid-binding YceI-like" evidence="2">
    <location>
        <begin position="26"/>
        <end position="189"/>
    </location>
</feature>
<keyword evidence="4" id="KW-1185">Reference proteome</keyword>
<accession>A0ABV7GWJ7</accession>
<dbReference type="InterPro" id="IPR036761">
    <property type="entry name" value="TTHA0802/YceI-like_sf"/>
</dbReference>
<reference evidence="4" key="1">
    <citation type="journal article" date="2019" name="Int. J. Syst. Evol. Microbiol.">
        <title>The Global Catalogue of Microorganisms (GCM) 10K type strain sequencing project: providing services to taxonomists for standard genome sequencing and annotation.</title>
        <authorList>
            <consortium name="The Broad Institute Genomics Platform"/>
            <consortium name="The Broad Institute Genome Sequencing Center for Infectious Disease"/>
            <person name="Wu L."/>
            <person name="Ma J."/>
        </authorList>
    </citation>
    <scope>NUCLEOTIDE SEQUENCE [LARGE SCALE GENOMIC DNA]</scope>
    <source>
        <strain evidence="4">KCTC 52168</strain>
    </source>
</reference>
<dbReference type="RefSeq" id="WP_377300349.1">
    <property type="nucleotide sequence ID" value="NZ_CP180191.1"/>
</dbReference>
<evidence type="ECO:0000256" key="1">
    <source>
        <dbReference type="SAM" id="SignalP"/>
    </source>
</evidence>
<evidence type="ECO:0000259" key="2">
    <source>
        <dbReference type="SMART" id="SM00867"/>
    </source>
</evidence>
<organism evidence="3 4">
    <name type="scientific">Piscinibacterium candidicorallinum</name>
    <dbReference type="NCBI Taxonomy" id="1793872"/>
    <lineage>
        <taxon>Bacteria</taxon>
        <taxon>Pseudomonadati</taxon>
        <taxon>Pseudomonadota</taxon>
        <taxon>Betaproteobacteria</taxon>
        <taxon>Burkholderiales</taxon>
        <taxon>Piscinibacterium</taxon>
    </lineage>
</organism>
<dbReference type="PANTHER" id="PTHR34406">
    <property type="entry name" value="PROTEIN YCEI"/>
    <property type="match status" value="1"/>
</dbReference>
<evidence type="ECO:0000313" key="4">
    <source>
        <dbReference type="Proteomes" id="UP001595556"/>
    </source>
</evidence>
<dbReference type="InterPro" id="IPR007372">
    <property type="entry name" value="Lipid/polyisoprenoid-bd_YceI"/>
</dbReference>
<name>A0ABV7GWJ7_9BURK</name>
<proteinExistence type="predicted"/>
<dbReference type="SUPFAM" id="SSF101874">
    <property type="entry name" value="YceI-like"/>
    <property type="match status" value="1"/>
</dbReference>
<dbReference type="PANTHER" id="PTHR34406:SF2">
    <property type="entry name" value="PERIPLASMIC PROTEIN"/>
    <property type="match status" value="1"/>
</dbReference>
<dbReference type="EMBL" id="JBHRTI010000001">
    <property type="protein sequence ID" value="MFC3146059.1"/>
    <property type="molecule type" value="Genomic_DNA"/>
</dbReference>